<dbReference type="InterPro" id="IPR013225">
    <property type="entry name" value="PaaX_C"/>
</dbReference>
<dbReference type="InterPro" id="IPR012906">
    <property type="entry name" value="PaaX-like_N"/>
</dbReference>
<evidence type="ECO:0000256" key="1">
    <source>
        <dbReference type="SAM" id="MobiDB-lite"/>
    </source>
</evidence>
<evidence type="ECO:0000313" key="6">
    <source>
        <dbReference type="Proteomes" id="UP001499854"/>
    </source>
</evidence>
<dbReference type="RefSeq" id="WP_344658661.1">
    <property type="nucleotide sequence ID" value="NZ_BAAAQM010000022.1"/>
</dbReference>
<dbReference type="Proteomes" id="UP001499854">
    <property type="component" value="Unassembled WGS sequence"/>
</dbReference>
<gene>
    <name evidence="5" type="ORF">GCM10009838_40930</name>
</gene>
<dbReference type="InterPro" id="IPR036388">
    <property type="entry name" value="WH-like_DNA-bd_sf"/>
</dbReference>
<dbReference type="InterPro" id="IPR036390">
    <property type="entry name" value="WH_DNA-bd_sf"/>
</dbReference>
<feature type="domain" description="Transcriptional repressor PaaX-like central Cas2-like" evidence="4">
    <location>
        <begin position="104"/>
        <end position="180"/>
    </location>
</feature>
<dbReference type="Gene3D" id="1.20.58.1460">
    <property type="match status" value="1"/>
</dbReference>
<dbReference type="Pfam" id="PF20803">
    <property type="entry name" value="PaaX_M"/>
    <property type="match status" value="1"/>
</dbReference>
<dbReference type="SUPFAM" id="SSF46785">
    <property type="entry name" value="Winged helix' DNA-binding domain"/>
    <property type="match status" value="1"/>
</dbReference>
<dbReference type="PANTHER" id="PTHR30319:SF1">
    <property type="entry name" value="TRANSCRIPTIONAL REPRESSOR PAAX"/>
    <property type="match status" value="1"/>
</dbReference>
<dbReference type="Pfam" id="PF07848">
    <property type="entry name" value="PaaX"/>
    <property type="match status" value="1"/>
</dbReference>
<comment type="caution">
    <text evidence="5">The sequence shown here is derived from an EMBL/GenBank/DDBJ whole genome shotgun (WGS) entry which is preliminary data.</text>
</comment>
<sequence>MPYPDQVNSPESGPRPQSLMLTFLGIHVLGRGLAVSSGSVIDVLGRVGVTEEAARSTLTRMVGRGLLERHRQGRKMYFALTPRAASVLQDGHDRVWRRGAANLDWDGQWTLVGFSLPEAWRRERHDLRSRLTWGGFGPLQSGLWVAPGAVDAAALLADLGLDAHLRVFRGTVLKPTEVSAVVETAFDTAAIAAEYRAFLERWSKPGAGARDALGSQLLLHTDWLELVRHDPHLPAEHLPADWPAIRAQELFHTLSQGYDEQARREAEQVLDTIPVPTATRGRPSEGTGRETAEGVSPP</sequence>
<feature type="domain" description="Transcriptional repressor PaaX-like N-terminal" evidence="2">
    <location>
        <begin position="15"/>
        <end position="83"/>
    </location>
</feature>
<accession>A0ABN2RXB7</accession>
<dbReference type="InterPro" id="IPR048846">
    <property type="entry name" value="PaaX-like_central"/>
</dbReference>
<dbReference type="PIRSF" id="PIRSF020623">
    <property type="entry name" value="PaaX"/>
    <property type="match status" value="1"/>
</dbReference>
<dbReference type="Gene3D" id="3.30.70.2650">
    <property type="match status" value="1"/>
</dbReference>
<evidence type="ECO:0000313" key="5">
    <source>
        <dbReference type="EMBL" id="GAA1976435.1"/>
    </source>
</evidence>
<evidence type="ECO:0000259" key="3">
    <source>
        <dbReference type="Pfam" id="PF08223"/>
    </source>
</evidence>
<feature type="domain" description="Transcriptional repressor PaaX-like C-terminal" evidence="3">
    <location>
        <begin position="186"/>
        <end position="264"/>
    </location>
</feature>
<organism evidence="5 6">
    <name type="scientific">Catenulispora subtropica</name>
    <dbReference type="NCBI Taxonomy" id="450798"/>
    <lineage>
        <taxon>Bacteria</taxon>
        <taxon>Bacillati</taxon>
        <taxon>Actinomycetota</taxon>
        <taxon>Actinomycetes</taxon>
        <taxon>Catenulisporales</taxon>
        <taxon>Catenulisporaceae</taxon>
        <taxon>Catenulispora</taxon>
    </lineage>
</organism>
<keyword evidence="6" id="KW-1185">Reference proteome</keyword>
<protein>
    <submittedName>
        <fullName evidence="5">PaaX family transcriptional regulator C-terminal domain-containing protein</fullName>
    </submittedName>
</protein>
<name>A0ABN2RXB7_9ACTN</name>
<proteinExistence type="predicted"/>
<dbReference type="Gene3D" id="1.10.10.10">
    <property type="entry name" value="Winged helix-like DNA-binding domain superfamily/Winged helix DNA-binding domain"/>
    <property type="match status" value="1"/>
</dbReference>
<evidence type="ECO:0000259" key="2">
    <source>
        <dbReference type="Pfam" id="PF07848"/>
    </source>
</evidence>
<dbReference type="Pfam" id="PF08223">
    <property type="entry name" value="PaaX_C"/>
    <property type="match status" value="1"/>
</dbReference>
<dbReference type="InterPro" id="IPR011965">
    <property type="entry name" value="PaaX_trns_reg"/>
</dbReference>
<evidence type="ECO:0000259" key="4">
    <source>
        <dbReference type="Pfam" id="PF20803"/>
    </source>
</evidence>
<dbReference type="PANTHER" id="PTHR30319">
    <property type="entry name" value="PHENYLACETIC ACID REGULATOR-RELATED TRANSCRIPTIONAL REPRESSOR"/>
    <property type="match status" value="1"/>
</dbReference>
<feature type="region of interest" description="Disordered" evidence="1">
    <location>
        <begin position="262"/>
        <end position="298"/>
    </location>
</feature>
<dbReference type="EMBL" id="BAAAQM010000022">
    <property type="protein sequence ID" value="GAA1976435.1"/>
    <property type="molecule type" value="Genomic_DNA"/>
</dbReference>
<reference evidence="5 6" key="1">
    <citation type="journal article" date="2019" name="Int. J. Syst. Evol. Microbiol.">
        <title>The Global Catalogue of Microorganisms (GCM) 10K type strain sequencing project: providing services to taxonomists for standard genome sequencing and annotation.</title>
        <authorList>
            <consortium name="The Broad Institute Genomics Platform"/>
            <consortium name="The Broad Institute Genome Sequencing Center for Infectious Disease"/>
            <person name="Wu L."/>
            <person name="Ma J."/>
        </authorList>
    </citation>
    <scope>NUCLEOTIDE SEQUENCE [LARGE SCALE GENOMIC DNA]</scope>
    <source>
        <strain evidence="5 6">JCM 16013</strain>
    </source>
</reference>